<keyword evidence="1" id="KW-0472">Membrane</keyword>
<dbReference type="AlphaFoldDB" id="A7EW89"/>
<evidence type="ECO:0000313" key="2">
    <source>
        <dbReference type="EMBL" id="EDN93731.1"/>
    </source>
</evidence>
<dbReference type="InParanoid" id="A7EW89"/>
<proteinExistence type="predicted"/>
<reference evidence="3" key="1">
    <citation type="journal article" date="2011" name="PLoS Genet.">
        <title>Genomic analysis of the necrotrophic fungal pathogens Sclerotinia sclerotiorum and Botrytis cinerea.</title>
        <authorList>
            <person name="Amselem J."/>
            <person name="Cuomo C.A."/>
            <person name="van Kan J.A."/>
            <person name="Viaud M."/>
            <person name="Benito E.P."/>
            <person name="Couloux A."/>
            <person name="Coutinho P.M."/>
            <person name="de Vries R.P."/>
            <person name="Dyer P.S."/>
            <person name="Fillinger S."/>
            <person name="Fournier E."/>
            <person name="Gout L."/>
            <person name="Hahn M."/>
            <person name="Kohn L."/>
            <person name="Lapalu N."/>
            <person name="Plummer K.M."/>
            <person name="Pradier J.M."/>
            <person name="Quevillon E."/>
            <person name="Sharon A."/>
            <person name="Simon A."/>
            <person name="ten Have A."/>
            <person name="Tudzynski B."/>
            <person name="Tudzynski P."/>
            <person name="Wincker P."/>
            <person name="Andrew M."/>
            <person name="Anthouard V."/>
            <person name="Beever R.E."/>
            <person name="Beffa R."/>
            <person name="Benoit I."/>
            <person name="Bouzid O."/>
            <person name="Brault B."/>
            <person name="Chen Z."/>
            <person name="Choquer M."/>
            <person name="Collemare J."/>
            <person name="Cotton P."/>
            <person name="Danchin E.G."/>
            <person name="Da Silva C."/>
            <person name="Gautier A."/>
            <person name="Giraud C."/>
            <person name="Giraud T."/>
            <person name="Gonzalez C."/>
            <person name="Grossetete S."/>
            <person name="Guldener U."/>
            <person name="Henrissat B."/>
            <person name="Howlett B.J."/>
            <person name="Kodira C."/>
            <person name="Kretschmer M."/>
            <person name="Lappartient A."/>
            <person name="Leroch M."/>
            <person name="Levis C."/>
            <person name="Mauceli E."/>
            <person name="Neuveglise C."/>
            <person name="Oeser B."/>
            <person name="Pearson M."/>
            <person name="Poulain J."/>
            <person name="Poussereau N."/>
            <person name="Quesneville H."/>
            <person name="Rascle C."/>
            <person name="Schumacher J."/>
            <person name="Segurens B."/>
            <person name="Sexton A."/>
            <person name="Silva E."/>
            <person name="Sirven C."/>
            <person name="Soanes D.M."/>
            <person name="Talbot N.J."/>
            <person name="Templeton M."/>
            <person name="Yandava C."/>
            <person name="Yarden O."/>
            <person name="Zeng Q."/>
            <person name="Rollins J.A."/>
            <person name="Lebrun M.H."/>
            <person name="Dickman M."/>
        </authorList>
    </citation>
    <scope>NUCLEOTIDE SEQUENCE [LARGE SCALE GENOMIC DNA]</scope>
    <source>
        <strain evidence="3">ATCC 18683 / 1980 / Ss-1</strain>
    </source>
</reference>
<dbReference type="RefSeq" id="XP_001589876.1">
    <property type="nucleotide sequence ID" value="XM_001589826.1"/>
</dbReference>
<dbReference type="EMBL" id="CH476633">
    <property type="protein sequence ID" value="EDN93731.1"/>
    <property type="molecule type" value="Genomic_DNA"/>
</dbReference>
<sequence>MSNNSKSKYLKFVVWNLVDAWISISVLVGIATSILLSQSNNSTCFVFKQPARSMKTTSTLKRLQCYKFMENNTDDENRFLPSTSPPRTQRDSTYFNTPVYLSRQHWLNLFMYSKSSF</sequence>
<dbReference type="Proteomes" id="UP000001312">
    <property type="component" value="Unassembled WGS sequence"/>
</dbReference>
<keyword evidence="1" id="KW-0812">Transmembrane</keyword>
<gene>
    <name evidence="2" type="ORF">SS1G_09598</name>
</gene>
<organism evidence="2 3">
    <name type="scientific">Sclerotinia sclerotiorum (strain ATCC 18683 / 1980 / Ss-1)</name>
    <name type="common">White mold</name>
    <name type="synonym">Whetzelinia sclerotiorum</name>
    <dbReference type="NCBI Taxonomy" id="665079"/>
    <lineage>
        <taxon>Eukaryota</taxon>
        <taxon>Fungi</taxon>
        <taxon>Dikarya</taxon>
        <taxon>Ascomycota</taxon>
        <taxon>Pezizomycotina</taxon>
        <taxon>Leotiomycetes</taxon>
        <taxon>Helotiales</taxon>
        <taxon>Sclerotiniaceae</taxon>
        <taxon>Sclerotinia</taxon>
    </lineage>
</organism>
<dbReference type="GeneID" id="5485815"/>
<name>A7EW89_SCLS1</name>
<keyword evidence="3" id="KW-1185">Reference proteome</keyword>
<dbReference type="KEGG" id="ssl:SS1G_09598"/>
<keyword evidence="1" id="KW-1133">Transmembrane helix</keyword>
<evidence type="ECO:0000313" key="3">
    <source>
        <dbReference type="Proteomes" id="UP000001312"/>
    </source>
</evidence>
<accession>A7EW89</accession>
<evidence type="ECO:0000256" key="1">
    <source>
        <dbReference type="SAM" id="Phobius"/>
    </source>
</evidence>
<feature type="transmembrane region" description="Helical" evidence="1">
    <location>
        <begin position="12"/>
        <end position="36"/>
    </location>
</feature>
<protein>
    <submittedName>
        <fullName evidence="2">Uncharacterized protein</fullName>
    </submittedName>
</protein>
<dbReference type="HOGENOM" id="CLU_2086239_0_0_1"/>